<dbReference type="EMBL" id="JABSTU010000004">
    <property type="protein sequence ID" value="KAH8033052.1"/>
    <property type="molecule type" value="Genomic_DNA"/>
</dbReference>
<name>A0A9J6EFI0_RHIMP</name>
<sequence length="205" mass="22689">MKSVPIPLSVNFTKHPGEASFYPGITGIPVTLQEGSTVRQAGNYNRYHRASATKGFGDQQSQGGISGQTCSVNDLNQWDLLLLSSMSRASRSRLPLKGSVKTCTFSFAGYDAVRMAEAVSAMHFKRFDFAILYVGGNNLAYVNGEPQEICDNIEELLLQLQHNMAPIVYVFKVLPRCFNPEDADAVHRTRKACLLNRKLTATLKR</sequence>
<evidence type="ECO:0000313" key="2">
    <source>
        <dbReference type="Proteomes" id="UP000821866"/>
    </source>
</evidence>
<reference evidence="1" key="1">
    <citation type="journal article" date="2020" name="Cell">
        <title>Large-Scale Comparative Analyses of Tick Genomes Elucidate Their Genetic Diversity and Vector Capacities.</title>
        <authorList>
            <consortium name="Tick Genome and Microbiome Consortium (TIGMIC)"/>
            <person name="Jia N."/>
            <person name="Wang J."/>
            <person name="Shi W."/>
            <person name="Du L."/>
            <person name="Sun Y."/>
            <person name="Zhan W."/>
            <person name="Jiang J.F."/>
            <person name="Wang Q."/>
            <person name="Zhang B."/>
            <person name="Ji P."/>
            <person name="Bell-Sakyi L."/>
            <person name="Cui X.M."/>
            <person name="Yuan T.T."/>
            <person name="Jiang B.G."/>
            <person name="Yang W.F."/>
            <person name="Lam T.T."/>
            <person name="Chang Q.C."/>
            <person name="Ding S.J."/>
            <person name="Wang X.J."/>
            <person name="Zhu J.G."/>
            <person name="Ruan X.D."/>
            <person name="Zhao L."/>
            <person name="Wei J.T."/>
            <person name="Ye R.Z."/>
            <person name="Que T.C."/>
            <person name="Du C.H."/>
            <person name="Zhou Y.H."/>
            <person name="Cheng J.X."/>
            <person name="Dai P.F."/>
            <person name="Guo W.B."/>
            <person name="Han X.H."/>
            <person name="Huang E.J."/>
            <person name="Li L.F."/>
            <person name="Wei W."/>
            <person name="Gao Y.C."/>
            <person name="Liu J.Z."/>
            <person name="Shao H.Z."/>
            <person name="Wang X."/>
            <person name="Wang C.C."/>
            <person name="Yang T.C."/>
            <person name="Huo Q.B."/>
            <person name="Li W."/>
            <person name="Chen H.Y."/>
            <person name="Chen S.E."/>
            <person name="Zhou L.G."/>
            <person name="Ni X.B."/>
            <person name="Tian J.H."/>
            <person name="Sheng Y."/>
            <person name="Liu T."/>
            <person name="Pan Y.S."/>
            <person name="Xia L.Y."/>
            <person name="Li J."/>
            <person name="Zhao F."/>
            <person name="Cao W.C."/>
        </authorList>
    </citation>
    <scope>NUCLEOTIDE SEQUENCE</scope>
    <source>
        <strain evidence="1">Rmic-2018</strain>
    </source>
</reference>
<comment type="caution">
    <text evidence="1">The sequence shown here is derived from an EMBL/GenBank/DDBJ whole genome shotgun (WGS) entry which is preliminary data.</text>
</comment>
<accession>A0A9J6EFI0</accession>
<dbReference type="AlphaFoldDB" id="A0A9J6EFI0"/>
<organism evidence="1 2">
    <name type="scientific">Rhipicephalus microplus</name>
    <name type="common">Cattle tick</name>
    <name type="synonym">Boophilus microplus</name>
    <dbReference type="NCBI Taxonomy" id="6941"/>
    <lineage>
        <taxon>Eukaryota</taxon>
        <taxon>Metazoa</taxon>
        <taxon>Ecdysozoa</taxon>
        <taxon>Arthropoda</taxon>
        <taxon>Chelicerata</taxon>
        <taxon>Arachnida</taxon>
        <taxon>Acari</taxon>
        <taxon>Parasitiformes</taxon>
        <taxon>Ixodida</taxon>
        <taxon>Ixodoidea</taxon>
        <taxon>Ixodidae</taxon>
        <taxon>Rhipicephalinae</taxon>
        <taxon>Rhipicephalus</taxon>
        <taxon>Boophilus</taxon>
    </lineage>
</organism>
<protein>
    <submittedName>
        <fullName evidence="1">Uncharacterized protein</fullName>
    </submittedName>
</protein>
<dbReference type="SUPFAM" id="SSF52266">
    <property type="entry name" value="SGNH hydrolase"/>
    <property type="match status" value="1"/>
</dbReference>
<dbReference type="Proteomes" id="UP000821866">
    <property type="component" value="Chromosome 2"/>
</dbReference>
<gene>
    <name evidence="1" type="ORF">HPB51_005972</name>
</gene>
<reference evidence="1" key="2">
    <citation type="submission" date="2021-09" db="EMBL/GenBank/DDBJ databases">
        <authorList>
            <person name="Jia N."/>
            <person name="Wang J."/>
            <person name="Shi W."/>
            <person name="Du L."/>
            <person name="Sun Y."/>
            <person name="Zhan W."/>
            <person name="Jiang J."/>
            <person name="Wang Q."/>
            <person name="Zhang B."/>
            <person name="Ji P."/>
            <person name="Sakyi L.B."/>
            <person name="Cui X."/>
            <person name="Yuan T."/>
            <person name="Jiang B."/>
            <person name="Yang W."/>
            <person name="Lam T.T.-Y."/>
            <person name="Chang Q."/>
            <person name="Ding S."/>
            <person name="Wang X."/>
            <person name="Zhu J."/>
            <person name="Ruan X."/>
            <person name="Zhao L."/>
            <person name="Wei J."/>
            <person name="Que T."/>
            <person name="Du C."/>
            <person name="Cheng J."/>
            <person name="Dai P."/>
            <person name="Han X."/>
            <person name="Huang E."/>
            <person name="Gao Y."/>
            <person name="Liu J."/>
            <person name="Shao H."/>
            <person name="Ye R."/>
            <person name="Li L."/>
            <person name="Wei W."/>
            <person name="Wang X."/>
            <person name="Wang C."/>
            <person name="Huo Q."/>
            <person name="Li W."/>
            <person name="Guo W."/>
            <person name="Chen H."/>
            <person name="Chen S."/>
            <person name="Zhou L."/>
            <person name="Zhou L."/>
            <person name="Ni X."/>
            <person name="Tian J."/>
            <person name="Zhou Y."/>
            <person name="Sheng Y."/>
            <person name="Liu T."/>
            <person name="Pan Y."/>
            <person name="Xia L."/>
            <person name="Li J."/>
            <person name="Zhao F."/>
            <person name="Cao W."/>
        </authorList>
    </citation>
    <scope>NUCLEOTIDE SEQUENCE</scope>
    <source>
        <strain evidence="1">Rmic-2018</strain>
        <tissue evidence="1">Larvae</tissue>
    </source>
</reference>
<evidence type="ECO:0000313" key="1">
    <source>
        <dbReference type="EMBL" id="KAH8033052.1"/>
    </source>
</evidence>
<keyword evidence="2" id="KW-1185">Reference proteome</keyword>
<proteinExistence type="predicted"/>